<dbReference type="EMBL" id="CAUYUJ010003014">
    <property type="protein sequence ID" value="CAK0803468.1"/>
    <property type="molecule type" value="Genomic_DNA"/>
</dbReference>
<reference evidence="1" key="1">
    <citation type="submission" date="2023-10" db="EMBL/GenBank/DDBJ databases">
        <authorList>
            <person name="Chen Y."/>
            <person name="Shah S."/>
            <person name="Dougan E. K."/>
            <person name="Thang M."/>
            <person name="Chan C."/>
        </authorList>
    </citation>
    <scope>NUCLEOTIDE SEQUENCE [LARGE SCALE GENOMIC DNA]</scope>
</reference>
<sequence length="1158" mass="127844">MAETLDTYLIQVCIDFPDDPNIRWRRVVLLFELGPGRWVASTPDFGVEVVDLANHRVAPLSLATRWPERARGNVYGHGPLSEEQKEDILLRGLQLARVLGHKVTPSASAGAARRWRVSDPGHVRFNSELEDADMLPGNRAVGRGGCGLYLIDEEEEDWVSVERVPNRRLDMRLERKRGGPGRDLRIHPIQRDSAGRRSALLKESVNMFKVAKFEDWPFDGPSAADEVLSEVAKAGLELHLYPTWWESKSGVNPQSSVAREVRLCFDYLRCFQSHDQLNLPALSGVESICRRVIVCQQAVERNPKNPDFSGFEGFLQASFDDSGGLRTTEFDKYMAESQKTDATVLEQFRLWQEELEADKKRQVGAGSPDERRVMVTNAVSALNGLAGARAGRPLQLRRPGYRVGGPSDPQRSILGRVARRVDDVFPAPDDFDAKNSLFALMKCKDMYKVGDATSLAPMALERLKIMKGDTTPKDALGLVGGDAQERVKSFIGLFAVLKKDGALTGLDVSADSLGVLADGLQLCGCSVDFQDGFYQLRYLPLSDWFGIPIKITAGGAGISDVYDSVGGQDAWGRVEPGERVWPCFCGVAMGWSWGLYICRSALTDGLIVAVGRMMACSREVAERQLARDGFPAPCLSKGRPVIAPYVDNGNVVRYDVADAKQVYKEMVSELVSRGFTLRDLVEFDEDLDMVGFVLSGSDKCWKHRRSRFCILQECYQFVQESIGRFRRFSDAVVSELRTCQGVLPLVVARLSDPFYEKAFISNSSTLGYALHQGYFSGAELRAVGRWKERWRFADEEEDLGLGLEANGPGLDADFDCLGESFDLDEVPRGAPHRPEAAGAAGARPRSVKPEMVTGIVPALPDKLLDGARWSSVGDNLSEIMATEKGRAVDHGLNALCRRAAALQLGAEIRWVRRYVESEHNPTDADSRLADKGVLKAGEALRPGRLAGRLRAAAASRAAAPVQTAEGRGPSCARSERQTRRPLGILELFVGCGRLSGACAQAGLRILCPIDVANGKHFDLLNSRVQRRVIRWIREGRVWHVHLAPPCTRWSHARSTGSEDSNEVTRGLKLALFSCRVLRVCRQCEVTVSVENPASSGIWAYEPLKRELHKCSCSPARYDSCRYGAPFKKPTIFCASAVSLGALDRRCSCRVPHEILEGK</sequence>
<feature type="non-terminal residue" evidence="1">
    <location>
        <position position="1158"/>
    </location>
</feature>
<evidence type="ECO:0008006" key="3">
    <source>
        <dbReference type="Google" id="ProtNLM"/>
    </source>
</evidence>
<dbReference type="Proteomes" id="UP001189429">
    <property type="component" value="Unassembled WGS sequence"/>
</dbReference>
<proteinExistence type="predicted"/>
<evidence type="ECO:0000313" key="1">
    <source>
        <dbReference type="EMBL" id="CAK0803468.1"/>
    </source>
</evidence>
<gene>
    <name evidence="1" type="ORF">PCOR1329_LOCUS10615</name>
</gene>
<evidence type="ECO:0000313" key="2">
    <source>
        <dbReference type="Proteomes" id="UP001189429"/>
    </source>
</evidence>
<organism evidence="1 2">
    <name type="scientific">Prorocentrum cordatum</name>
    <dbReference type="NCBI Taxonomy" id="2364126"/>
    <lineage>
        <taxon>Eukaryota</taxon>
        <taxon>Sar</taxon>
        <taxon>Alveolata</taxon>
        <taxon>Dinophyceae</taxon>
        <taxon>Prorocentrales</taxon>
        <taxon>Prorocentraceae</taxon>
        <taxon>Prorocentrum</taxon>
    </lineage>
</organism>
<comment type="caution">
    <text evidence="1">The sequence shown here is derived from an EMBL/GenBank/DDBJ whole genome shotgun (WGS) entry which is preliminary data.</text>
</comment>
<keyword evidence="2" id="KW-1185">Reference proteome</keyword>
<name>A0ABN9QC29_9DINO</name>
<accession>A0ABN9QC29</accession>
<protein>
    <recommendedName>
        <fullName evidence="3">DNA (cytosine-5-)-methyltransferase</fullName>
    </recommendedName>
</protein>